<evidence type="ECO:0000313" key="2">
    <source>
        <dbReference type="Proteomes" id="UP001529510"/>
    </source>
</evidence>
<dbReference type="Gene3D" id="3.30.200.20">
    <property type="entry name" value="Phosphorylase Kinase, domain 1"/>
    <property type="match status" value="1"/>
</dbReference>
<proteinExistence type="predicted"/>
<sequence>KPKYEIHWKVIDSFDGNNYTYIDPTQLPYDPKWEFPRERLRFGKGIRTKI</sequence>
<protein>
    <submittedName>
        <fullName evidence="1">Uncharacterized protein</fullName>
    </submittedName>
</protein>
<accession>A0ABD0RZT1</accession>
<comment type="caution">
    <text evidence="1">The sequence shown here is derived from an EMBL/GenBank/DDBJ whole genome shotgun (WGS) entry which is preliminary data.</text>
</comment>
<gene>
    <name evidence="1" type="ORF">M9458_001999</name>
</gene>
<reference evidence="1 2" key="1">
    <citation type="submission" date="2024-05" db="EMBL/GenBank/DDBJ databases">
        <title>Genome sequencing and assembly of Indian major carp, Cirrhinus mrigala (Hamilton, 1822).</title>
        <authorList>
            <person name="Mohindra V."/>
            <person name="Chowdhury L.M."/>
            <person name="Lal K."/>
            <person name="Jena J.K."/>
        </authorList>
    </citation>
    <scope>NUCLEOTIDE SEQUENCE [LARGE SCALE GENOMIC DNA]</scope>
    <source>
        <strain evidence="1">CM1030</strain>
        <tissue evidence="1">Blood</tissue>
    </source>
</reference>
<evidence type="ECO:0000313" key="1">
    <source>
        <dbReference type="EMBL" id="KAL0203981.1"/>
    </source>
</evidence>
<dbReference type="EMBL" id="JAMKFB020000001">
    <property type="protein sequence ID" value="KAL0203981.1"/>
    <property type="molecule type" value="Genomic_DNA"/>
</dbReference>
<name>A0ABD0RZT1_CIRMR</name>
<dbReference type="AlphaFoldDB" id="A0ABD0RZT1"/>
<keyword evidence="2" id="KW-1185">Reference proteome</keyword>
<feature type="non-terminal residue" evidence="1">
    <location>
        <position position="1"/>
    </location>
</feature>
<organism evidence="1 2">
    <name type="scientific">Cirrhinus mrigala</name>
    <name type="common">Mrigala</name>
    <dbReference type="NCBI Taxonomy" id="683832"/>
    <lineage>
        <taxon>Eukaryota</taxon>
        <taxon>Metazoa</taxon>
        <taxon>Chordata</taxon>
        <taxon>Craniata</taxon>
        <taxon>Vertebrata</taxon>
        <taxon>Euteleostomi</taxon>
        <taxon>Actinopterygii</taxon>
        <taxon>Neopterygii</taxon>
        <taxon>Teleostei</taxon>
        <taxon>Ostariophysi</taxon>
        <taxon>Cypriniformes</taxon>
        <taxon>Cyprinidae</taxon>
        <taxon>Labeoninae</taxon>
        <taxon>Labeonini</taxon>
        <taxon>Cirrhinus</taxon>
    </lineage>
</organism>
<dbReference type="Proteomes" id="UP001529510">
    <property type="component" value="Unassembled WGS sequence"/>
</dbReference>